<dbReference type="GeneID" id="27698560"/>
<keyword evidence="2" id="KW-1185">Reference proteome</keyword>
<organism evidence="1 2">
    <name type="scientific">Cladophialophora bantiana (strain ATCC 10958 / CBS 173.52 / CDC B-1940 / NIH 8579)</name>
    <name type="common">Xylohypha bantiana</name>
    <dbReference type="NCBI Taxonomy" id="1442370"/>
    <lineage>
        <taxon>Eukaryota</taxon>
        <taxon>Fungi</taxon>
        <taxon>Dikarya</taxon>
        <taxon>Ascomycota</taxon>
        <taxon>Pezizomycotina</taxon>
        <taxon>Eurotiomycetes</taxon>
        <taxon>Chaetothyriomycetidae</taxon>
        <taxon>Chaetothyriales</taxon>
        <taxon>Herpotrichiellaceae</taxon>
        <taxon>Cladophialophora</taxon>
    </lineage>
</organism>
<dbReference type="EMBL" id="KN846986">
    <property type="protein sequence ID" value="KIW94316.1"/>
    <property type="molecule type" value="Genomic_DNA"/>
</dbReference>
<proteinExistence type="predicted"/>
<dbReference type="Proteomes" id="UP000053789">
    <property type="component" value="Unassembled WGS sequence"/>
</dbReference>
<reference evidence="1" key="1">
    <citation type="submission" date="2015-01" db="EMBL/GenBank/DDBJ databases">
        <title>The Genome Sequence of Cladophialophora bantiana CBS 173.52.</title>
        <authorList>
            <consortium name="The Broad Institute Genomics Platform"/>
            <person name="Cuomo C."/>
            <person name="de Hoog S."/>
            <person name="Gorbushina A."/>
            <person name="Stielow B."/>
            <person name="Teixiera M."/>
            <person name="Abouelleil A."/>
            <person name="Chapman S.B."/>
            <person name="Priest M."/>
            <person name="Young S.K."/>
            <person name="Wortman J."/>
            <person name="Nusbaum C."/>
            <person name="Birren B."/>
        </authorList>
    </citation>
    <scope>NUCLEOTIDE SEQUENCE [LARGE SCALE GENOMIC DNA]</scope>
    <source>
        <strain evidence="1">CBS 173.52</strain>
    </source>
</reference>
<dbReference type="RefSeq" id="XP_016620985.1">
    <property type="nucleotide sequence ID" value="XM_016763372.1"/>
</dbReference>
<gene>
    <name evidence="1" type="ORF">Z519_05632</name>
</gene>
<dbReference type="HOGENOM" id="CLU_2849511_0_0_1"/>
<protein>
    <submittedName>
        <fullName evidence="1">Uncharacterized protein</fullName>
    </submittedName>
</protein>
<sequence>MPAGTLPYLAKRAASLGEVGLTAQTVEEILDDIGLFYVDLALFFVAADDPDAAALYNTRSHSVRQ</sequence>
<dbReference type="OrthoDB" id="2832284at2759"/>
<dbReference type="VEuPathDB" id="FungiDB:Z519_05632"/>
<evidence type="ECO:0000313" key="2">
    <source>
        <dbReference type="Proteomes" id="UP000053789"/>
    </source>
</evidence>
<dbReference type="AlphaFoldDB" id="A0A0D2EWR4"/>
<name>A0A0D2EWR4_CLAB1</name>
<accession>A0A0D2EWR4</accession>
<evidence type="ECO:0000313" key="1">
    <source>
        <dbReference type="EMBL" id="KIW94316.1"/>
    </source>
</evidence>